<dbReference type="Pfam" id="PF00583">
    <property type="entry name" value="Acetyltransf_1"/>
    <property type="match status" value="1"/>
</dbReference>
<comment type="caution">
    <text evidence="3">The sequence shown here is derived from an EMBL/GenBank/DDBJ whole genome shotgun (WGS) entry which is preliminary data.</text>
</comment>
<dbReference type="EMBL" id="JBEPLY010000003">
    <property type="protein sequence ID" value="MET3599201.1"/>
    <property type="molecule type" value="Genomic_DNA"/>
</dbReference>
<evidence type="ECO:0000256" key="1">
    <source>
        <dbReference type="ARBA" id="ARBA00022679"/>
    </source>
</evidence>
<proteinExistence type="predicted"/>
<keyword evidence="1 3" id="KW-0808">Transferase</keyword>
<reference evidence="3 4" key="1">
    <citation type="submission" date="2024-06" db="EMBL/GenBank/DDBJ databases">
        <title>Genomic Encyclopedia of Type Strains, Phase IV (KMG-IV): sequencing the most valuable type-strain genomes for metagenomic binning, comparative biology and taxonomic classification.</title>
        <authorList>
            <person name="Goeker M."/>
        </authorList>
    </citation>
    <scope>NUCLEOTIDE SEQUENCE [LARGE SCALE GENOMIC DNA]</scope>
    <source>
        <strain evidence="3 4">DSM 28102</strain>
    </source>
</reference>
<keyword evidence="3" id="KW-0012">Acyltransferase</keyword>
<dbReference type="CDD" id="cd04301">
    <property type="entry name" value="NAT_SF"/>
    <property type="match status" value="1"/>
</dbReference>
<dbReference type="InterPro" id="IPR016181">
    <property type="entry name" value="Acyl_CoA_acyltransferase"/>
</dbReference>
<dbReference type="PROSITE" id="PS51186">
    <property type="entry name" value="GNAT"/>
    <property type="match status" value="1"/>
</dbReference>
<dbReference type="Gene3D" id="3.40.630.30">
    <property type="match status" value="1"/>
</dbReference>
<dbReference type="InterPro" id="IPR000182">
    <property type="entry name" value="GNAT_dom"/>
</dbReference>
<dbReference type="RefSeq" id="WP_106305153.1">
    <property type="nucleotide sequence ID" value="NZ_JBEPLY010000003.1"/>
</dbReference>
<dbReference type="InterPro" id="IPR050769">
    <property type="entry name" value="NAT_camello-type"/>
</dbReference>
<dbReference type="EC" id="2.3.1.-" evidence="3"/>
<evidence type="ECO:0000313" key="3">
    <source>
        <dbReference type="EMBL" id="MET3599201.1"/>
    </source>
</evidence>
<dbReference type="PANTHER" id="PTHR13947:SF37">
    <property type="entry name" value="LD18367P"/>
    <property type="match status" value="1"/>
</dbReference>
<dbReference type="SUPFAM" id="SSF55729">
    <property type="entry name" value="Acyl-CoA N-acyltransferases (Nat)"/>
    <property type="match status" value="1"/>
</dbReference>
<gene>
    <name evidence="3" type="ORF">ABID12_001132</name>
</gene>
<sequence length="152" mass="16844">MVQPKIDIESPQQDDLKALFTELKTSLTRMSSSDMIDYQLTVDVSAVGATSFVARVDGKPVATGALVRHTGSVAEAKRLFTEPAFRKHGIGRAILRHISSLAKSEGFKELYIVTDAELKESIAFCEHAGFERTETFLNHKPSKQSVFFRKAL</sequence>
<dbReference type="Proteomes" id="UP001549164">
    <property type="component" value="Unassembled WGS sequence"/>
</dbReference>
<organism evidence="3 4">
    <name type="scientific">Martelella mangrovi</name>
    <dbReference type="NCBI Taxonomy" id="1397477"/>
    <lineage>
        <taxon>Bacteria</taxon>
        <taxon>Pseudomonadati</taxon>
        <taxon>Pseudomonadota</taxon>
        <taxon>Alphaproteobacteria</taxon>
        <taxon>Hyphomicrobiales</taxon>
        <taxon>Aurantimonadaceae</taxon>
        <taxon>Martelella</taxon>
    </lineage>
</organism>
<dbReference type="PANTHER" id="PTHR13947">
    <property type="entry name" value="GNAT FAMILY N-ACETYLTRANSFERASE"/>
    <property type="match status" value="1"/>
</dbReference>
<evidence type="ECO:0000259" key="2">
    <source>
        <dbReference type="PROSITE" id="PS51186"/>
    </source>
</evidence>
<keyword evidence="4" id="KW-1185">Reference proteome</keyword>
<dbReference type="GO" id="GO:0016746">
    <property type="term" value="F:acyltransferase activity"/>
    <property type="evidence" value="ECO:0007669"/>
    <property type="project" value="UniProtKB-KW"/>
</dbReference>
<accession>A0ABV2I8F1</accession>
<protein>
    <submittedName>
        <fullName evidence="3">Acetyltransferase</fullName>
        <ecNumber evidence="3">2.3.1.-</ecNumber>
    </submittedName>
</protein>
<name>A0ABV2I8F1_9HYPH</name>
<evidence type="ECO:0000313" key="4">
    <source>
        <dbReference type="Proteomes" id="UP001549164"/>
    </source>
</evidence>
<feature type="domain" description="N-acetyltransferase" evidence="2">
    <location>
        <begin position="6"/>
        <end position="152"/>
    </location>
</feature>